<dbReference type="KEGG" id="agv:OJF2_17920"/>
<gene>
    <name evidence="2" type="ORF">OJF2_17920</name>
</gene>
<protein>
    <submittedName>
        <fullName evidence="2">Alpha/beta hydrolase family protein</fullName>
    </submittedName>
</protein>
<dbReference type="InterPro" id="IPR050471">
    <property type="entry name" value="AB_hydrolase"/>
</dbReference>
<dbReference type="AlphaFoldDB" id="A0A5B9VZ87"/>
<dbReference type="RefSeq" id="WP_148593061.1">
    <property type="nucleotide sequence ID" value="NZ_CP042997.1"/>
</dbReference>
<evidence type="ECO:0000313" key="3">
    <source>
        <dbReference type="Proteomes" id="UP000324233"/>
    </source>
</evidence>
<reference evidence="2 3" key="1">
    <citation type="submission" date="2019-08" db="EMBL/GenBank/DDBJ databases">
        <title>Deep-cultivation of Planctomycetes and their phenomic and genomic characterization uncovers novel biology.</title>
        <authorList>
            <person name="Wiegand S."/>
            <person name="Jogler M."/>
            <person name="Boedeker C."/>
            <person name="Pinto D."/>
            <person name="Vollmers J."/>
            <person name="Rivas-Marin E."/>
            <person name="Kohn T."/>
            <person name="Peeters S.H."/>
            <person name="Heuer A."/>
            <person name="Rast P."/>
            <person name="Oberbeckmann S."/>
            <person name="Bunk B."/>
            <person name="Jeske O."/>
            <person name="Meyerdierks A."/>
            <person name="Storesund J.E."/>
            <person name="Kallscheuer N."/>
            <person name="Luecker S."/>
            <person name="Lage O.M."/>
            <person name="Pohl T."/>
            <person name="Merkel B.J."/>
            <person name="Hornburger P."/>
            <person name="Mueller R.-W."/>
            <person name="Bruemmer F."/>
            <person name="Labrenz M."/>
            <person name="Spormann A.M."/>
            <person name="Op den Camp H."/>
            <person name="Overmann J."/>
            <person name="Amann R."/>
            <person name="Jetten M.S.M."/>
            <person name="Mascher T."/>
            <person name="Medema M.H."/>
            <person name="Devos D.P."/>
            <person name="Kaster A.-K."/>
            <person name="Ovreas L."/>
            <person name="Rohde M."/>
            <person name="Galperin M.Y."/>
            <person name="Jogler C."/>
        </authorList>
    </citation>
    <scope>NUCLEOTIDE SEQUENCE [LARGE SCALE GENOMIC DNA]</scope>
    <source>
        <strain evidence="2 3">OJF2</strain>
    </source>
</reference>
<feature type="domain" description="AB hydrolase-1" evidence="1">
    <location>
        <begin position="25"/>
        <end position="274"/>
    </location>
</feature>
<proteinExistence type="predicted"/>
<keyword evidence="3" id="KW-1185">Reference proteome</keyword>
<dbReference type="EMBL" id="CP042997">
    <property type="protein sequence ID" value="QEH33291.1"/>
    <property type="molecule type" value="Genomic_DNA"/>
</dbReference>
<dbReference type="InterPro" id="IPR029058">
    <property type="entry name" value="AB_hydrolase_fold"/>
</dbReference>
<dbReference type="PANTHER" id="PTHR43433:SF10">
    <property type="entry name" value="AB HYDROLASE-1 DOMAIN-CONTAINING PROTEIN"/>
    <property type="match status" value="1"/>
</dbReference>
<evidence type="ECO:0000259" key="1">
    <source>
        <dbReference type="Pfam" id="PF00561"/>
    </source>
</evidence>
<dbReference type="InterPro" id="IPR000073">
    <property type="entry name" value="AB_hydrolase_1"/>
</dbReference>
<accession>A0A5B9VZ87</accession>
<organism evidence="2 3">
    <name type="scientific">Aquisphaera giovannonii</name>
    <dbReference type="NCBI Taxonomy" id="406548"/>
    <lineage>
        <taxon>Bacteria</taxon>
        <taxon>Pseudomonadati</taxon>
        <taxon>Planctomycetota</taxon>
        <taxon>Planctomycetia</taxon>
        <taxon>Isosphaerales</taxon>
        <taxon>Isosphaeraceae</taxon>
        <taxon>Aquisphaera</taxon>
    </lineage>
</organism>
<dbReference type="GO" id="GO:0016787">
    <property type="term" value="F:hydrolase activity"/>
    <property type="evidence" value="ECO:0007669"/>
    <property type="project" value="UniProtKB-KW"/>
</dbReference>
<sequence>MSQILETRSGRPLEFQEYGDPDGHPILFFHGLIGSHLQAAYVADEAGHAGFRVIAPNRPGVGRSAFVERNSALEAVPDVEDLTASLGVDDFSVIGISGGTPYALACLLRLAPRIRTVTILSGMGPTRLPGALRGMERRRRLAVEIGSRYPNLARQEVRKWAERFKADPRGFLRYLVSTWCEPDRRLFEREDVFNLFLGDLEQVLVQGSGPETFAQDLALYRNYGFSPAELPSSHLVTLWHGLDDVIVPPAMGWKMATTLPRCEAHFVPGGHFVAISIADRIIAGLRKSRDESLAGRPGGVIS</sequence>
<dbReference type="Gene3D" id="3.40.50.1820">
    <property type="entry name" value="alpha/beta hydrolase"/>
    <property type="match status" value="1"/>
</dbReference>
<dbReference type="Proteomes" id="UP000324233">
    <property type="component" value="Chromosome"/>
</dbReference>
<dbReference type="Pfam" id="PF00561">
    <property type="entry name" value="Abhydrolase_1"/>
    <property type="match status" value="1"/>
</dbReference>
<evidence type="ECO:0000313" key="2">
    <source>
        <dbReference type="EMBL" id="QEH33291.1"/>
    </source>
</evidence>
<dbReference type="OrthoDB" id="9773293at2"/>
<name>A0A5B9VZ87_9BACT</name>
<keyword evidence="2" id="KW-0378">Hydrolase</keyword>
<dbReference type="SUPFAM" id="SSF53474">
    <property type="entry name" value="alpha/beta-Hydrolases"/>
    <property type="match status" value="1"/>
</dbReference>
<dbReference type="PANTHER" id="PTHR43433">
    <property type="entry name" value="HYDROLASE, ALPHA/BETA FOLD FAMILY PROTEIN"/>
    <property type="match status" value="1"/>
</dbReference>